<evidence type="ECO:0000256" key="1">
    <source>
        <dbReference type="ARBA" id="ARBA00004167"/>
    </source>
</evidence>
<dbReference type="GO" id="GO:0016020">
    <property type="term" value="C:membrane"/>
    <property type="evidence" value="ECO:0007669"/>
    <property type="project" value="UniProtKB-SubCell"/>
</dbReference>
<dbReference type="EMBL" id="CAJNOC010003738">
    <property type="protein sequence ID" value="CAF0995705.1"/>
    <property type="molecule type" value="Genomic_DNA"/>
</dbReference>
<keyword evidence="5 6" id="KW-0472">Membrane</keyword>
<evidence type="ECO:0000256" key="2">
    <source>
        <dbReference type="ARBA" id="ARBA00007363"/>
    </source>
</evidence>
<keyword evidence="4 6" id="KW-1133">Transmembrane helix</keyword>
<dbReference type="Proteomes" id="UP000663879">
    <property type="component" value="Unassembled WGS sequence"/>
</dbReference>
<evidence type="ECO:0000313" key="7">
    <source>
        <dbReference type="EMBL" id="CAF0995705.1"/>
    </source>
</evidence>
<evidence type="ECO:0000256" key="4">
    <source>
        <dbReference type="ARBA" id="ARBA00022989"/>
    </source>
</evidence>
<gene>
    <name evidence="7" type="ORF">OXX778_LOCUS16143</name>
</gene>
<evidence type="ECO:0000256" key="5">
    <source>
        <dbReference type="ARBA" id="ARBA00023136"/>
    </source>
</evidence>
<dbReference type="Pfam" id="PF06388">
    <property type="entry name" value="DUF1075"/>
    <property type="match status" value="1"/>
</dbReference>
<proteinExistence type="inferred from homology"/>
<organism evidence="7 8">
    <name type="scientific">Brachionus calyciflorus</name>
    <dbReference type="NCBI Taxonomy" id="104777"/>
    <lineage>
        <taxon>Eukaryota</taxon>
        <taxon>Metazoa</taxon>
        <taxon>Spiralia</taxon>
        <taxon>Gnathifera</taxon>
        <taxon>Rotifera</taxon>
        <taxon>Eurotatoria</taxon>
        <taxon>Monogononta</taxon>
        <taxon>Pseudotrocha</taxon>
        <taxon>Ploima</taxon>
        <taxon>Brachionidae</taxon>
        <taxon>Brachionus</taxon>
    </lineage>
</organism>
<dbReference type="PANTHER" id="PTHR13674">
    <property type="entry name" value="GROWTH AND TRANSFORMATION-DEPENDENT PROTEIN"/>
    <property type="match status" value="1"/>
</dbReference>
<feature type="transmembrane region" description="Helical" evidence="6">
    <location>
        <begin position="98"/>
        <end position="118"/>
    </location>
</feature>
<dbReference type="PANTHER" id="PTHR13674:SF5">
    <property type="entry name" value="UPF0389 PROTEIN CG9231"/>
    <property type="match status" value="1"/>
</dbReference>
<dbReference type="AlphaFoldDB" id="A0A814GFK6"/>
<comment type="similarity">
    <text evidence="2">Belongs to the UPF0389 family.</text>
</comment>
<comment type="caution">
    <text evidence="7">The sequence shown here is derived from an EMBL/GenBank/DDBJ whole genome shotgun (WGS) entry which is preliminary data.</text>
</comment>
<comment type="subcellular location">
    <subcellularLocation>
        <location evidence="1">Membrane</location>
        <topology evidence="1">Single-pass membrane protein</topology>
    </subcellularLocation>
</comment>
<keyword evidence="3 6" id="KW-0812">Transmembrane</keyword>
<accession>A0A814GFK6</accession>
<name>A0A814GFK6_9BILA</name>
<dbReference type="OrthoDB" id="8193498at2759"/>
<dbReference type="InterPro" id="IPR009432">
    <property type="entry name" value="DUF1075"/>
</dbReference>
<evidence type="ECO:0000313" key="8">
    <source>
        <dbReference type="Proteomes" id="UP000663879"/>
    </source>
</evidence>
<reference evidence="7" key="1">
    <citation type="submission" date="2021-02" db="EMBL/GenBank/DDBJ databases">
        <authorList>
            <person name="Nowell W R."/>
        </authorList>
    </citation>
    <scope>NUCLEOTIDE SEQUENCE</scope>
    <source>
        <strain evidence="7">Ploen Becks lab</strain>
    </source>
</reference>
<protein>
    <submittedName>
        <fullName evidence="7">Uncharacterized protein</fullName>
    </submittedName>
</protein>
<evidence type="ECO:0000256" key="6">
    <source>
        <dbReference type="SAM" id="Phobius"/>
    </source>
</evidence>
<sequence length="152" mass="17355">MLRLVNSNLCRNLKFKPIVNFRLQSTESKNAVQASETRSAPTSHHAEVNQIPQQMTTMNPLYKYLVYKFSSHKYSSPSEVPDQLPVSQVNYAKDKGRATMTVILIGATIFGCIVAIFAGKRDQKKGMKHTDDIIKKHSEYSKIHQEMLKKRE</sequence>
<evidence type="ECO:0000256" key="3">
    <source>
        <dbReference type="ARBA" id="ARBA00022692"/>
    </source>
</evidence>
<keyword evidence="8" id="KW-1185">Reference proteome</keyword>